<evidence type="ECO:0000256" key="1">
    <source>
        <dbReference type="SAM" id="Phobius"/>
    </source>
</evidence>
<dbReference type="AlphaFoldDB" id="A0A7Y9PH59"/>
<protein>
    <submittedName>
        <fullName evidence="2">Uncharacterized protein</fullName>
    </submittedName>
</protein>
<feature type="transmembrane region" description="Helical" evidence="1">
    <location>
        <begin position="301"/>
        <end position="322"/>
    </location>
</feature>
<keyword evidence="1" id="KW-1133">Transmembrane helix</keyword>
<dbReference type="Proteomes" id="UP000589520">
    <property type="component" value="Unassembled WGS sequence"/>
</dbReference>
<comment type="caution">
    <text evidence="2">The sequence shown here is derived from an EMBL/GenBank/DDBJ whole genome shotgun (WGS) entry which is preliminary data.</text>
</comment>
<keyword evidence="1" id="KW-0472">Membrane</keyword>
<sequence length="342" mass="36282">MKRPVGLILSTLTLGLAALGMLLFAGLMVFAGFQLRTHPVHPPPPPFIGLFLYALGFVFAAIVAMVVTTLVGLLFLRSWARYAILVFGGILSCFGAFSLLGALAILVAGSHGMALPPQPGVNPQQLHHIFTVVFALCAIFYAAVAAIGAWWLVYFNQRSTKDLFSQRSHDTGLLVSPVSSSRRPTAITILGCLLLVGAASCAGLAFLPFPAFMLGFIASGNAAHALYAGLALVTLLTGVGLLKLHPAARIVAMAMFAVGGCNTLLSVLPWYQNQFRAYMQQFLTAFPMPSGAPPSTFQYPAAQMMVSGIFGLAINGFLIWLLHRHRIAFSAPPPIGADAPSN</sequence>
<dbReference type="EMBL" id="JACCCW010000002">
    <property type="protein sequence ID" value="NYF79757.1"/>
    <property type="molecule type" value="Genomic_DNA"/>
</dbReference>
<feature type="transmembrane region" description="Helical" evidence="1">
    <location>
        <begin position="224"/>
        <end position="244"/>
    </location>
</feature>
<proteinExistence type="predicted"/>
<feature type="transmembrane region" description="Helical" evidence="1">
    <location>
        <begin position="83"/>
        <end position="109"/>
    </location>
</feature>
<gene>
    <name evidence="2" type="ORF">HDF17_002077</name>
</gene>
<feature type="transmembrane region" description="Helical" evidence="1">
    <location>
        <begin position="251"/>
        <end position="271"/>
    </location>
</feature>
<feature type="transmembrane region" description="Helical" evidence="1">
    <location>
        <begin position="7"/>
        <end position="30"/>
    </location>
</feature>
<feature type="transmembrane region" description="Helical" evidence="1">
    <location>
        <begin position="189"/>
        <end position="218"/>
    </location>
</feature>
<feature type="transmembrane region" description="Helical" evidence="1">
    <location>
        <begin position="129"/>
        <end position="153"/>
    </location>
</feature>
<keyword evidence="1" id="KW-0812">Transmembrane</keyword>
<feature type="transmembrane region" description="Helical" evidence="1">
    <location>
        <begin position="50"/>
        <end position="76"/>
    </location>
</feature>
<dbReference type="RefSeq" id="WP_179490636.1">
    <property type="nucleotide sequence ID" value="NZ_JACCCW010000002.1"/>
</dbReference>
<evidence type="ECO:0000313" key="2">
    <source>
        <dbReference type="EMBL" id="NYF79757.1"/>
    </source>
</evidence>
<name>A0A7Y9PH59_9BACT</name>
<accession>A0A7Y9PH59</accession>
<evidence type="ECO:0000313" key="3">
    <source>
        <dbReference type="Proteomes" id="UP000589520"/>
    </source>
</evidence>
<reference evidence="2 3" key="1">
    <citation type="submission" date="2020-07" db="EMBL/GenBank/DDBJ databases">
        <title>Genomic Encyclopedia of Type Strains, Phase IV (KMG-V): Genome sequencing to study the core and pangenomes of soil and plant-associated prokaryotes.</title>
        <authorList>
            <person name="Whitman W."/>
        </authorList>
    </citation>
    <scope>NUCLEOTIDE SEQUENCE [LARGE SCALE GENOMIC DNA]</scope>
    <source>
        <strain evidence="2 3">X4EP2</strain>
    </source>
</reference>
<keyword evidence="3" id="KW-1185">Reference proteome</keyword>
<organism evidence="2 3">
    <name type="scientific">Granulicella arctica</name>
    <dbReference type="NCBI Taxonomy" id="940613"/>
    <lineage>
        <taxon>Bacteria</taxon>
        <taxon>Pseudomonadati</taxon>
        <taxon>Acidobacteriota</taxon>
        <taxon>Terriglobia</taxon>
        <taxon>Terriglobales</taxon>
        <taxon>Acidobacteriaceae</taxon>
        <taxon>Granulicella</taxon>
    </lineage>
</organism>